<evidence type="ECO:0000313" key="2">
    <source>
        <dbReference type="EMBL" id="SDH06794.1"/>
    </source>
</evidence>
<keyword evidence="1" id="KW-0732">Signal</keyword>
<organism evidence="2 3">
    <name type="scientific">Rhodococcus triatomae</name>
    <dbReference type="NCBI Taxonomy" id="300028"/>
    <lineage>
        <taxon>Bacteria</taxon>
        <taxon>Bacillati</taxon>
        <taxon>Actinomycetota</taxon>
        <taxon>Actinomycetes</taxon>
        <taxon>Mycobacteriales</taxon>
        <taxon>Nocardiaceae</taxon>
        <taxon>Rhodococcus</taxon>
    </lineage>
</organism>
<evidence type="ECO:0000313" key="3">
    <source>
        <dbReference type="Proteomes" id="UP000183263"/>
    </source>
</evidence>
<feature type="signal peptide" evidence="1">
    <location>
        <begin position="1"/>
        <end position="23"/>
    </location>
</feature>
<dbReference type="EMBL" id="FNDN01000001">
    <property type="protein sequence ID" value="SDH06794.1"/>
    <property type="molecule type" value="Genomic_DNA"/>
</dbReference>
<sequence>MLVRRAVVTATLGAALATGTAVATAPAASAEPDIIPLHVVYEIPLDRGLTVAARDTGIARALADANLLVPIHGWQRVIDGPAGLLAESVDEAAALPNGCVKVAFLRSDTGFQVAQSTIYTNCPW</sequence>
<gene>
    <name evidence="2" type="ORF">SAMN05444695_10181</name>
</gene>
<name>A0A1G7ZDN8_9NOCA</name>
<feature type="chain" id="PRO_5038972881" description="PASTA domain-containing protein" evidence="1">
    <location>
        <begin position="24"/>
        <end position="124"/>
    </location>
</feature>
<accession>A0A1G7ZDN8</accession>
<dbReference type="Proteomes" id="UP000183263">
    <property type="component" value="Unassembled WGS sequence"/>
</dbReference>
<dbReference type="RefSeq" id="WP_139183101.1">
    <property type="nucleotide sequence ID" value="NZ_CP048813.1"/>
</dbReference>
<dbReference type="AlphaFoldDB" id="A0A1G7ZDN8"/>
<protein>
    <recommendedName>
        <fullName evidence="4">PASTA domain-containing protein</fullName>
    </recommendedName>
</protein>
<keyword evidence="3" id="KW-1185">Reference proteome</keyword>
<evidence type="ECO:0008006" key="4">
    <source>
        <dbReference type="Google" id="ProtNLM"/>
    </source>
</evidence>
<proteinExistence type="predicted"/>
<dbReference type="PROSITE" id="PS51318">
    <property type="entry name" value="TAT"/>
    <property type="match status" value="1"/>
</dbReference>
<dbReference type="InterPro" id="IPR006311">
    <property type="entry name" value="TAT_signal"/>
</dbReference>
<reference evidence="2 3" key="1">
    <citation type="submission" date="2016-10" db="EMBL/GenBank/DDBJ databases">
        <authorList>
            <person name="de Groot N.N."/>
        </authorList>
    </citation>
    <scope>NUCLEOTIDE SEQUENCE [LARGE SCALE GENOMIC DNA]</scope>
    <source>
        <strain evidence="2 3">DSM 44892</strain>
    </source>
</reference>
<dbReference type="OrthoDB" id="4484444at2"/>
<evidence type="ECO:0000256" key="1">
    <source>
        <dbReference type="SAM" id="SignalP"/>
    </source>
</evidence>